<dbReference type="Proteomes" id="UP000468735">
    <property type="component" value="Unassembled WGS sequence"/>
</dbReference>
<keyword evidence="2" id="KW-0378">Hydrolase</keyword>
<dbReference type="GO" id="GO:0016020">
    <property type="term" value="C:membrane"/>
    <property type="evidence" value="ECO:0007669"/>
    <property type="project" value="TreeGrafter"/>
</dbReference>
<dbReference type="PANTHER" id="PTHR43798">
    <property type="entry name" value="MONOACYLGLYCEROL LIPASE"/>
    <property type="match status" value="1"/>
</dbReference>
<dbReference type="GO" id="GO:0047372">
    <property type="term" value="F:monoacylglycerol lipase activity"/>
    <property type="evidence" value="ECO:0007669"/>
    <property type="project" value="TreeGrafter"/>
</dbReference>
<feature type="domain" description="AB hydrolase-1" evidence="1">
    <location>
        <begin position="17"/>
        <end position="243"/>
    </location>
</feature>
<keyword evidence="3" id="KW-1185">Reference proteome</keyword>
<protein>
    <submittedName>
        <fullName evidence="2">Alpha/beta hydrolase</fullName>
    </submittedName>
</protein>
<evidence type="ECO:0000259" key="1">
    <source>
        <dbReference type="Pfam" id="PF12697"/>
    </source>
</evidence>
<reference evidence="2 3" key="1">
    <citation type="submission" date="2019-09" db="EMBL/GenBank/DDBJ databases">
        <title>Actinomadura physcomitrii sp. nov., a novel actinomycete isolated from moss [Physcomitrium sphaericum (Ludw) Fuernr].</title>
        <authorList>
            <person name="Zhuang X."/>
            <person name="Liu C."/>
        </authorList>
    </citation>
    <scope>NUCLEOTIDE SEQUENCE [LARGE SCALE GENOMIC DNA]</scope>
    <source>
        <strain evidence="2 3">HMC1</strain>
    </source>
</reference>
<dbReference type="Pfam" id="PF12697">
    <property type="entry name" value="Abhydrolase_6"/>
    <property type="match status" value="1"/>
</dbReference>
<evidence type="ECO:0000313" key="2">
    <source>
        <dbReference type="EMBL" id="KAB2341840.1"/>
    </source>
</evidence>
<dbReference type="AlphaFoldDB" id="A0A6H9YRB1"/>
<dbReference type="PRINTS" id="PR00412">
    <property type="entry name" value="EPOXHYDRLASE"/>
</dbReference>
<name>A0A6H9YRB1_9ACTN</name>
<evidence type="ECO:0000313" key="3">
    <source>
        <dbReference type="Proteomes" id="UP000468735"/>
    </source>
</evidence>
<dbReference type="InterPro" id="IPR000639">
    <property type="entry name" value="Epox_hydrolase-like"/>
</dbReference>
<dbReference type="EMBL" id="WBMT01000024">
    <property type="protein sequence ID" value="KAB2341840.1"/>
    <property type="molecule type" value="Genomic_DNA"/>
</dbReference>
<accession>A0A6H9YRB1</accession>
<dbReference type="InterPro" id="IPR050266">
    <property type="entry name" value="AB_hydrolase_sf"/>
</dbReference>
<organism evidence="2 3">
    <name type="scientific">Actinomadura rudentiformis</name>
    <dbReference type="NCBI Taxonomy" id="359158"/>
    <lineage>
        <taxon>Bacteria</taxon>
        <taxon>Bacillati</taxon>
        <taxon>Actinomycetota</taxon>
        <taxon>Actinomycetes</taxon>
        <taxon>Streptosporangiales</taxon>
        <taxon>Thermomonosporaceae</taxon>
        <taxon>Actinomadura</taxon>
    </lineage>
</organism>
<dbReference type="Gene3D" id="3.40.50.1820">
    <property type="entry name" value="alpha/beta hydrolase"/>
    <property type="match status" value="1"/>
</dbReference>
<dbReference type="PANTHER" id="PTHR43798:SF5">
    <property type="entry name" value="MONOACYLGLYCEROL LIPASE ABHD6"/>
    <property type="match status" value="1"/>
</dbReference>
<sequence>MTGINVSRYGDPAGPPVLALHGINGHGGRWRRLAEHHLPDHHVLAPDLRGHGRSTHDAPWHVDQHVTDLLALLNTEDIPRTDIVGHSYGGIIAVHLARTAPERVRRLVLLDPATGLDPARARQRAHEACTQPSFATPADARADRAKSWPEAYAGAEDDEVADHLHQDEDGRWRWRFEPAAVVTAFSEMARPPLPPPPGVPTHLVIATQAAMVRPTFVTACRESLGDDLTITEIDAGHMLYLDRFEESGTLLREWLEEGGGNRTVFG</sequence>
<dbReference type="InterPro" id="IPR000073">
    <property type="entry name" value="AB_hydrolase_1"/>
</dbReference>
<dbReference type="RefSeq" id="WP_151567964.1">
    <property type="nucleotide sequence ID" value="NZ_WBMT01000024.1"/>
</dbReference>
<dbReference type="PRINTS" id="PR00111">
    <property type="entry name" value="ABHYDROLASE"/>
</dbReference>
<dbReference type="InterPro" id="IPR029058">
    <property type="entry name" value="AB_hydrolase_fold"/>
</dbReference>
<dbReference type="SUPFAM" id="SSF53474">
    <property type="entry name" value="alpha/beta-Hydrolases"/>
    <property type="match status" value="1"/>
</dbReference>
<dbReference type="OrthoDB" id="8444301at2"/>
<proteinExistence type="predicted"/>
<dbReference type="GO" id="GO:0046464">
    <property type="term" value="P:acylglycerol catabolic process"/>
    <property type="evidence" value="ECO:0007669"/>
    <property type="project" value="TreeGrafter"/>
</dbReference>
<gene>
    <name evidence="2" type="ORF">F8566_40335</name>
</gene>
<comment type="caution">
    <text evidence="2">The sequence shown here is derived from an EMBL/GenBank/DDBJ whole genome shotgun (WGS) entry which is preliminary data.</text>
</comment>